<keyword evidence="4" id="KW-1185">Reference proteome</keyword>
<dbReference type="AlphaFoldDB" id="A0A1R2AUF3"/>
<evidence type="ECO:0000256" key="1">
    <source>
        <dbReference type="SAM" id="MobiDB-lite"/>
    </source>
</evidence>
<sequence>MSDELIPNYVRVPPEAYNYEPAPYIIFHGKGKKAQRFIFRDQKLTELESEKLSRLEAELKQFNINPYALHPNWTRNDVLRFCYGTDWKTRVAREGLARYIAWTRDLMPNGYLSLYPKVEKLLKSGCVYIHGRDVHFRPIMMINFNRFDFKKYTIQEYIQMVAFFLNYLIENMLLPGKIENWVIVSDFEKQGFGDLSMTSIKQVVSVLTDNFRCRLGVNYVVNPSKIVYFTWTCVKPFLDEVLIEKVKILNKSTPDELLTHCNAYQVEERYGGKAPNVTEFWPPIMPNAPYTLDGTPFLEVTEKKDKSFESQMIQPSDCENKYKRRSISINEKIHPDEYNNTNQSQEKKQKKKSKKKKQNTYEDEVYEEKYTTKEKKLEDEEYKIDDDEEIEREKEKQREKQERKKKREMRRELKKKEKEKEKEKDNINDATESRESDHAKDSEIKGDENLDSSNRFMLIPQEVIVENEKQDVGCGICSGFPTINIAGNKCSIF</sequence>
<dbReference type="PANTHER" id="PTHR46818">
    <property type="entry name" value="DOMAIN-CONTAINING PROTEIN, PUTATIVE-RELATED"/>
    <property type="match status" value="1"/>
</dbReference>
<feature type="compositionally biased region" description="Basic and acidic residues" evidence="1">
    <location>
        <begin position="409"/>
        <end position="448"/>
    </location>
</feature>
<dbReference type="CDD" id="cd00170">
    <property type="entry name" value="SEC14"/>
    <property type="match status" value="1"/>
</dbReference>
<gene>
    <name evidence="3" type="ORF">SteCoe_34481</name>
</gene>
<name>A0A1R2AUF3_9CILI</name>
<dbReference type="Proteomes" id="UP000187209">
    <property type="component" value="Unassembled WGS sequence"/>
</dbReference>
<feature type="region of interest" description="Disordered" evidence="1">
    <location>
        <begin position="387"/>
        <end position="453"/>
    </location>
</feature>
<evidence type="ECO:0000259" key="2">
    <source>
        <dbReference type="PROSITE" id="PS50191"/>
    </source>
</evidence>
<organism evidence="3 4">
    <name type="scientific">Stentor coeruleus</name>
    <dbReference type="NCBI Taxonomy" id="5963"/>
    <lineage>
        <taxon>Eukaryota</taxon>
        <taxon>Sar</taxon>
        <taxon>Alveolata</taxon>
        <taxon>Ciliophora</taxon>
        <taxon>Postciliodesmatophora</taxon>
        <taxon>Heterotrichea</taxon>
        <taxon>Heterotrichida</taxon>
        <taxon>Stentoridae</taxon>
        <taxon>Stentor</taxon>
    </lineage>
</organism>
<accession>A0A1R2AUF3</accession>
<dbReference type="OrthoDB" id="75724at2759"/>
<dbReference type="PROSITE" id="PS50191">
    <property type="entry name" value="CRAL_TRIO"/>
    <property type="match status" value="1"/>
</dbReference>
<proteinExistence type="predicted"/>
<evidence type="ECO:0000313" key="3">
    <source>
        <dbReference type="EMBL" id="OMJ68159.1"/>
    </source>
</evidence>
<evidence type="ECO:0000313" key="4">
    <source>
        <dbReference type="Proteomes" id="UP000187209"/>
    </source>
</evidence>
<dbReference type="SUPFAM" id="SSF52087">
    <property type="entry name" value="CRAL/TRIO domain"/>
    <property type="match status" value="1"/>
</dbReference>
<dbReference type="InterPro" id="IPR036865">
    <property type="entry name" value="CRAL-TRIO_dom_sf"/>
</dbReference>
<reference evidence="3 4" key="1">
    <citation type="submission" date="2016-11" db="EMBL/GenBank/DDBJ databases">
        <title>The macronuclear genome of Stentor coeruleus: a giant cell with tiny introns.</title>
        <authorList>
            <person name="Slabodnick M."/>
            <person name="Ruby J.G."/>
            <person name="Reiff S.B."/>
            <person name="Swart E.C."/>
            <person name="Gosai S."/>
            <person name="Prabakaran S."/>
            <person name="Witkowska E."/>
            <person name="Larue G.E."/>
            <person name="Fisher S."/>
            <person name="Freeman R.M."/>
            <person name="Gunawardena J."/>
            <person name="Chu W."/>
            <person name="Stover N.A."/>
            <person name="Gregory B.D."/>
            <person name="Nowacki M."/>
            <person name="Derisi J."/>
            <person name="Roy S.W."/>
            <person name="Marshall W.F."/>
            <person name="Sood P."/>
        </authorList>
    </citation>
    <scope>NUCLEOTIDE SEQUENCE [LARGE SCALE GENOMIC DNA]</scope>
    <source>
        <strain evidence="3">WM001</strain>
    </source>
</reference>
<protein>
    <recommendedName>
        <fullName evidence="2">CRAL-TRIO domain-containing protein</fullName>
    </recommendedName>
</protein>
<comment type="caution">
    <text evidence="3">The sequence shown here is derived from an EMBL/GenBank/DDBJ whole genome shotgun (WGS) entry which is preliminary data.</text>
</comment>
<dbReference type="Gene3D" id="3.40.525.10">
    <property type="entry name" value="CRAL-TRIO lipid binding domain"/>
    <property type="match status" value="1"/>
</dbReference>
<dbReference type="InterPro" id="IPR001251">
    <property type="entry name" value="CRAL-TRIO_dom"/>
</dbReference>
<dbReference type="Pfam" id="PF00650">
    <property type="entry name" value="CRAL_TRIO"/>
    <property type="match status" value="1"/>
</dbReference>
<dbReference type="SMART" id="SM00516">
    <property type="entry name" value="SEC14"/>
    <property type="match status" value="1"/>
</dbReference>
<feature type="compositionally biased region" description="Basic and acidic residues" evidence="1">
    <location>
        <begin position="391"/>
        <end position="402"/>
    </location>
</feature>
<dbReference type="PANTHER" id="PTHR46818:SF1">
    <property type="entry name" value="CHROMOSOME UNDETERMINED SCAFFOLD_125, WHOLE GENOME SHOTGUN SEQUENCE"/>
    <property type="match status" value="1"/>
</dbReference>
<feature type="region of interest" description="Disordered" evidence="1">
    <location>
        <begin position="329"/>
        <end position="368"/>
    </location>
</feature>
<dbReference type="EMBL" id="MPUH01001375">
    <property type="protein sequence ID" value="OMJ68159.1"/>
    <property type="molecule type" value="Genomic_DNA"/>
</dbReference>
<feature type="compositionally biased region" description="Basic residues" evidence="1">
    <location>
        <begin position="348"/>
        <end position="358"/>
    </location>
</feature>
<feature type="domain" description="CRAL-TRIO" evidence="2">
    <location>
        <begin position="117"/>
        <end position="278"/>
    </location>
</feature>